<dbReference type="InterPro" id="IPR035970">
    <property type="entry name" value="60S_ribosomal_eL19_sf"/>
</dbReference>
<organism evidence="3 4">
    <name type="scientific">Corchorus capsularis</name>
    <name type="common">Jute</name>
    <dbReference type="NCBI Taxonomy" id="210143"/>
    <lineage>
        <taxon>Eukaryota</taxon>
        <taxon>Viridiplantae</taxon>
        <taxon>Streptophyta</taxon>
        <taxon>Embryophyta</taxon>
        <taxon>Tracheophyta</taxon>
        <taxon>Spermatophyta</taxon>
        <taxon>Magnoliopsida</taxon>
        <taxon>eudicotyledons</taxon>
        <taxon>Gunneridae</taxon>
        <taxon>Pentapetalae</taxon>
        <taxon>rosids</taxon>
        <taxon>malvids</taxon>
        <taxon>Malvales</taxon>
        <taxon>Malvaceae</taxon>
        <taxon>Grewioideae</taxon>
        <taxon>Apeibeae</taxon>
        <taxon>Corchorus</taxon>
    </lineage>
</organism>
<dbReference type="InterPro" id="IPR057260">
    <property type="entry name" value="Ribosomal_L19e_C"/>
</dbReference>
<protein>
    <submittedName>
        <fullName evidence="3">Ribosomal protein L19/L19e</fullName>
    </submittedName>
</protein>
<dbReference type="SUPFAM" id="SSF48140">
    <property type="entry name" value="Ribosomal protein L19 (L19e)"/>
    <property type="match status" value="1"/>
</dbReference>
<dbReference type="EMBL" id="AWWV01013239">
    <property type="protein sequence ID" value="OMO62487.1"/>
    <property type="molecule type" value="Genomic_DNA"/>
</dbReference>
<gene>
    <name evidence="3" type="ORF">CCACVL1_22804</name>
</gene>
<name>A0A1R3GWQ8_COCAP</name>
<sequence>MPLKLEGDCCELVNVGLNNIQETDYVDLYSSVQSEPVEFMSWLLRTLKKKSSIIHECSQIYVFVYKEVALALKINSIYNKRKLLSIHENVRVLHDAFFKYQAKQKLTTQRFFYHEGKRIWGKMKATREERLPTKIHWLRRMRVLRRLFPKYVEPKKTDKHMYHDLLMEARERTLSDQFDAKRAKNKASRGVSRRAGGTPCSVVSQLELSFRAWVFAFPIGAVDQGELLVTLGSYFDFLFFLSVAVVSLLVCLARFPSIRSFFYEGELLVTLLSPFLSLSLARSLSLSLALSLSRSLSLPLSLALALDFLPFGASFMKDEILVTLLPPFLSLRSCSRSRSRSLACSVCVCVSVFSPRIFLWRQGAWNVRNGSCYFEWGMWSTTVSFVCVFSCTFVSAGLASCGGLSSRAPSSVLASPPEEASVFLCTFVCAGLASCGGLCLLGTFVCAGLASCEGLCLLVHLRVCWPRLLRRPLSSRAPSCVLASPPAEASVFSWTFVSAGLASRGGLCLLVDLRVCWPRLLRRPLSSRVPSCLLTSPLLSSRVPSCLLASPHFMSSHVPSCLLASPPAEASCLLIYLRVCRVFVCYLVYHRVCLFSNSMPIRSCKWAAAS</sequence>
<feature type="transmembrane region" description="Helical" evidence="1">
    <location>
        <begin position="379"/>
        <end position="401"/>
    </location>
</feature>
<dbReference type="GO" id="GO:0003723">
    <property type="term" value="F:RNA binding"/>
    <property type="evidence" value="ECO:0007669"/>
    <property type="project" value="InterPro"/>
</dbReference>
<dbReference type="Gene3D" id="1.10.1200.240">
    <property type="match status" value="1"/>
</dbReference>
<keyword evidence="3" id="KW-0687">Ribonucleoprotein</keyword>
<keyword evidence="1" id="KW-0472">Membrane</keyword>
<dbReference type="GO" id="GO:0003735">
    <property type="term" value="F:structural constituent of ribosome"/>
    <property type="evidence" value="ECO:0007669"/>
    <property type="project" value="InterPro"/>
</dbReference>
<dbReference type="InterPro" id="IPR000196">
    <property type="entry name" value="Ribosomal_eL19_dom"/>
</dbReference>
<keyword evidence="4" id="KW-1185">Reference proteome</keyword>
<dbReference type="OrthoDB" id="5407653at2759"/>
<feature type="transmembrane region" description="Helical" evidence="1">
    <location>
        <begin position="234"/>
        <end position="255"/>
    </location>
</feature>
<feature type="domain" description="Large ribosomal subunit protein eL19" evidence="2">
    <location>
        <begin position="11"/>
        <end position="188"/>
    </location>
</feature>
<keyword evidence="3" id="KW-0689">Ribosomal protein</keyword>
<dbReference type="InterPro" id="IPR039547">
    <property type="entry name" value="Ribosomal_eL19"/>
</dbReference>
<keyword evidence="1" id="KW-0812">Transmembrane</keyword>
<evidence type="ECO:0000259" key="2">
    <source>
        <dbReference type="SMART" id="SM01416"/>
    </source>
</evidence>
<dbReference type="SMART" id="SM01416">
    <property type="entry name" value="Ribosomal_L19e"/>
    <property type="match status" value="1"/>
</dbReference>
<comment type="caution">
    <text evidence="3">The sequence shown here is derived from an EMBL/GenBank/DDBJ whole genome shotgun (WGS) entry which is preliminary data.</text>
</comment>
<dbReference type="GO" id="GO:0006412">
    <property type="term" value="P:translation"/>
    <property type="evidence" value="ECO:0007669"/>
    <property type="project" value="InterPro"/>
</dbReference>
<feature type="transmembrane region" description="Helical" evidence="1">
    <location>
        <begin position="422"/>
        <end position="450"/>
    </location>
</feature>
<accession>A0A1R3GWQ8</accession>
<evidence type="ECO:0000313" key="3">
    <source>
        <dbReference type="EMBL" id="OMO62487.1"/>
    </source>
</evidence>
<dbReference type="GO" id="GO:0022625">
    <property type="term" value="C:cytosolic large ribosomal subunit"/>
    <property type="evidence" value="ECO:0007669"/>
    <property type="project" value="InterPro"/>
</dbReference>
<dbReference type="Gramene" id="OMO62487">
    <property type="protein sequence ID" value="OMO62487"/>
    <property type="gene ID" value="CCACVL1_22804"/>
</dbReference>
<dbReference type="Proteomes" id="UP000188268">
    <property type="component" value="Unassembled WGS sequence"/>
</dbReference>
<dbReference type="Pfam" id="PF25476">
    <property type="entry name" value="Ribosomal_L19e_C"/>
    <property type="match status" value="1"/>
</dbReference>
<keyword evidence="1" id="KW-1133">Transmembrane helix</keyword>
<evidence type="ECO:0000313" key="4">
    <source>
        <dbReference type="Proteomes" id="UP000188268"/>
    </source>
</evidence>
<proteinExistence type="predicted"/>
<dbReference type="STRING" id="210143.A0A1R3GWQ8"/>
<reference evidence="3 4" key="1">
    <citation type="submission" date="2013-09" db="EMBL/GenBank/DDBJ databases">
        <title>Corchorus capsularis genome sequencing.</title>
        <authorList>
            <person name="Alam M."/>
            <person name="Haque M.S."/>
            <person name="Islam M.S."/>
            <person name="Emdad E.M."/>
            <person name="Islam M.M."/>
            <person name="Ahmed B."/>
            <person name="Halim A."/>
            <person name="Hossen Q.M.M."/>
            <person name="Hossain M.Z."/>
            <person name="Ahmed R."/>
            <person name="Khan M.M."/>
            <person name="Islam R."/>
            <person name="Rashid M.M."/>
            <person name="Khan S.A."/>
            <person name="Rahman M.S."/>
            <person name="Alam M."/>
        </authorList>
    </citation>
    <scope>NUCLEOTIDE SEQUENCE [LARGE SCALE GENOMIC DNA]</scope>
    <source>
        <strain evidence="4">cv. CVL-1</strain>
        <tissue evidence="3">Whole seedling</tissue>
    </source>
</reference>
<evidence type="ECO:0000256" key="1">
    <source>
        <dbReference type="SAM" id="Phobius"/>
    </source>
</evidence>
<dbReference type="AlphaFoldDB" id="A0A1R3GWQ8"/>
<dbReference type="PANTHER" id="PTHR10722">
    <property type="entry name" value="60S RIBOSOMAL PROTEIN L19"/>
    <property type="match status" value="1"/>
</dbReference>